<sequence>MTVTGWHTSTYSNGGTNCVEVRETSERADVRDSQNRERGHLSFSSAEWGAFLDAVRNDGV</sequence>
<name>A0ABP7FMH8_9ACTN</name>
<protein>
    <recommendedName>
        <fullName evidence="1">DUF397 domain-containing protein</fullName>
    </recommendedName>
</protein>
<evidence type="ECO:0000259" key="1">
    <source>
        <dbReference type="Pfam" id="PF04149"/>
    </source>
</evidence>
<dbReference type="Pfam" id="PF04149">
    <property type="entry name" value="DUF397"/>
    <property type="match status" value="1"/>
</dbReference>
<keyword evidence="3" id="KW-1185">Reference proteome</keyword>
<evidence type="ECO:0000313" key="3">
    <source>
        <dbReference type="Proteomes" id="UP001500908"/>
    </source>
</evidence>
<proteinExistence type="predicted"/>
<dbReference type="EMBL" id="BAABDD010000007">
    <property type="protein sequence ID" value="GAA3739583.1"/>
    <property type="molecule type" value="Genomic_DNA"/>
</dbReference>
<organism evidence="2 3">
    <name type="scientific">Salinactinospora qingdaonensis</name>
    <dbReference type="NCBI Taxonomy" id="702744"/>
    <lineage>
        <taxon>Bacteria</taxon>
        <taxon>Bacillati</taxon>
        <taxon>Actinomycetota</taxon>
        <taxon>Actinomycetes</taxon>
        <taxon>Streptosporangiales</taxon>
        <taxon>Nocardiopsidaceae</taxon>
        <taxon>Salinactinospora</taxon>
    </lineage>
</organism>
<gene>
    <name evidence="2" type="ORF">GCM10022402_19180</name>
</gene>
<evidence type="ECO:0000313" key="2">
    <source>
        <dbReference type="EMBL" id="GAA3739583.1"/>
    </source>
</evidence>
<feature type="domain" description="DUF397" evidence="1">
    <location>
        <begin position="5"/>
        <end position="56"/>
    </location>
</feature>
<dbReference type="Proteomes" id="UP001500908">
    <property type="component" value="Unassembled WGS sequence"/>
</dbReference>
<accession>A0ABP7FMH8</accession>
<dbReference type="RefSeq" id="WP_344969816.1">
    <property type="nucleotide sequence ID" value="NZ_BAABDD010000007.1"/>
</dbReference>
<reference evidence="3" key="1">
    <citation type="journal article" date="2019" name="Int. J. Syst. Evol. Microbiol.">
        <title>The Global Catalogue of Microorganisms (GCM) 10K type strain sequencing project: providing services to taxonomists for standard genome sequencing and annotation.</title>
        <authorList>
            <consortium name="The Broad Institute Genomics Platform"/>
            <consortium name="The Broad Institute Genome Sequencing Center for Infectious Disease"/>
            <person name="Wu L."/>
            <person name="Ma J."/>
        </authorList>
    </citation>
    <scope>NUCLEOTIDE SEQUENCE [LARGE SCALE GENOMIC DNA]</scope>
    <source>
        <strain evidence="3">JCM 17137</strain>
    </source>
</reference>
<comment type="caution">
    <text evidence="2">The sequence shown here is derived from an EMBL/GenBank/DDBJ whole genome shotgun (WGS) entry which is preliminary data.</text>
</comment>
<dbReference type="InterPro" id="IPR007278">
    <property type="entry name" value="DUF397"/>
</dbReference>